<dbReference type="EMBL" id="LHZT01000096">
    <property type="protein sequence ID" value="KXV60106.1"/>
    <property type="molecule type" value="Genomic_DNA"/>
</dbReference>
<keyword evidence="1" id="KW-0732">Signal</keyword>
<evidence type="ECO:0008006" key="4">
    <source>
        <dbReference type="Google" id="ProtNLM"/>
    </source>
</evidence>
<evidence type="ECO:0000313" key="3">
    <source>
        <dbReference type="Proteomes" id="UP000075411"/>
    </source>
</evidence>
<dbReference type="AlphaFoldDB" id="A0A149U441"/>
<reference evidence="2 3" key="1">
    <citation type="submission" date="2015-06" db="EMBL/GenBank/DDBJ databases">
        <title>Improved classification and identification of acetic acid bacteria using matrix-assisted laser desorption/ionization time-of-flight mass spectrometry; Gluconobacter nephelii and Gluconobacter uchimurae are later heterotypic synonyms of Gluconobacter japonicus and Gluconobacter oxydans, respectively.</title>
        <authorList>
            <person name="Li L."/>
            <person name="Cleenwerck I."/>
            <person name="De Vuyst L."/>
            <person name="Vandamme P."/>
        </authorList>
    </citation>
    <scope>NUCLEOTIDE SEQUENCE [LARGE SCALE GENOMIC DNA]</scope>
    <source>
        <strain evidence="2 3">LMG 1663</strain>
    </source>
</reference>
<evidence type="ECO:0000256" key="1">
    <source>
        <dbReference type="SAM" id="SignalP"/>
    </source>
</evidence>
<proteinExistence type="predicted"/>
<dbReference type="PATRIC" id="fig|104102.12.peg.1972"/>
<evidence type="ECO:0000313" key="2">
    <source>
        <dbReference type="EMBL" id="KXV60106.1"/>
    </source>
</evidence>
<accession>A0A149U441</accession>
<dbReference type="Proteomes" id="UP000075411">
    <property type="component" value="Unassembled WGS sequence"/>
</dbReference>
<organism evidence="2 3">
    <name type="scientific">Acetobacter tropicalis</name>
    <dbReference type="NCBI Taxonomy" id="104102"/>
    <lineage>
        <taxon>Bacteria</taxon>
        <taxon>Pseudomonadati</taxon>
        <taxon>Pseudomonadota</taxon>
        <taxon>Alphaproteobacteria</taxon>
        <taxon>Acetobacterales</taxon>
        <taxon>Acetobacteraceae</taxon>
        <taxon>Acetobacter</taxon>
    </lineage>
</organism>
<feature type="signal peptide" evidence="1">
    <location>
        <begin position="1"/>
        <end position="21"/>
    </location>
</feature>
<name>A0A149U441_9PROT</name>
<comment type="caution">
    <text evidence="2">The sequence shown here is derived from an EMBL/GenBank/DDBJ whole genome shotgun (WGS) entry which is preliminary data.</text>
</comment>
<protein>
    <recommendedName>
        <fullName evidence="4">TraW</fullName>
    </recommendedName>
</protein>
<sequence>MKKRLRIVVIAAFAFGLGVLAAPRPAYALFDSGAIVAAIGALQGAMNSVIKATSSALNSSLGLINGSLGSGFTQLSNYMKAQVGAQEQISDANNLVQARLARDVRNAEQRDNHAVNRQDCLNLEGGQAAVVAARNGGDVAAALDKGKDLRAQAHKGTPAWEGAGQAAQAANNNHFSLYCSDAEADAGVCSLANEEQRDADQNVGSLLSTPVYTDKTAITRANDYATTLIQPFAPAALRGSNLTSIEGQAALPGRRSYNAAISLAQHVGDDIVGWHANTVTLSTAQKAEATREGIRNTDVGSEYEATELEINRKYSGTDWQADLQAMPSPKSVLIQIAMLDSQRNWLLWQQYKLDQQRALMEADRLAIEAEHRLRPVSPMPVPTTTLQ</sequence>
<feature type="chain" id="PRO_5007556061" description="TraW" evidence="1">
    <location>
        <begin position="22"/>
        <end position="387"/>
    </location>
</feature>
<gene>
    <name evidence="2" type="ORF">AD947_02790</name>
</gene>